<dbReference type="InterPro" id="IPR009449">
    <property type="entry name" value="Sec2_N"/>
</dbReference>
<dbReference type="CDD" id="cd21044">
    <property type="entry name" value="Rab11BD_RAB3IP_like"/>
    <property type="match status" value="1"/>
</dbReference>
<dbReference type="AlphaFoldDB" id="A0A0N0NQP3"/>
<comment type="caution">
    <text evidence="5">The sequence shown here is derived from an EMBL/GenBank/DDBJ whole genome shotgun (WGS) entry which is preliminary data.</text>
</comment>
<keyword evidence="6" id="KW-1185">Reference proteome</keyword>
<feature type="coiled-coil region" evidence="2">
    <location>
        <begin position="96"/>
        <end position="223"/>
    </location>
</feature>
<feature type="compositionally biased region" description="Basic and acidic residues" evidence="3">
    <location>
        <begin position="592"/>
        <end position="604"/>
    </location>
</feature>
<evidence type="ECO:0000256" key="2">
    <source>
        <dbReference type="SAM" id="Coils"/>
    </source>
</evidence>
<protein>
    <submittedName>
        <fullName evidence="5">Rab guanine nucleotide exchange factor sec2</fullName>
    </submittedName>
</protein>
<proteinExistence type="predicted"/>
<dbReference type="PANTHER" id="PTHR14430">
    <property type="entry name" value="RABIN3-RELATED"/>
    <property type="match status" value="1"/>
</dbReference>
<dbReference type="EMBL" id="LFJN01000004">
    <property type="protein sequence ID" value="KPI44138.1"/>
    <property type="molecule type" value="Genomic_DNA"/>
</dbReference>
<keyword evidence="1 2" id="KW-0175">Coiled coil</keyword>
<dbReference type="GeneID" id="28738485"/>
<dbReference type="VEuPathDB" id="FungiDB:AB675_6322"/>
<feature type="compositionally biased region" description="Polar residues" evidence="3">
    <location>
        <begin position="58"/>
        <end position="70"/>
    </location>
</feature>
<dbReference type="GO" id="GO:0070319">
    <property type="term" value="C:Golgi to plasma membrane transport vesicle"/>
    <property type="evidence" value="ECO:0007669"/>
    <property type="project" value="TreeGrafter"/>
</dbReference>
<evidence type="ECO:0000259" key="4">
    <source>
        <dbReference type="Pfam" id="PF06428"/>
    </source>
</evidence>
<accession>A0A0N0NQP3</accession>
<dbReference type="PANTHER" id="PTHR14430:SF0">
    <property type="entry name" value="SEC2P DOMAIN-CONTAINING PROTEIN"/>
    <property type="match status" value="1"/>
</dbReference>
<dbReference type="OrthoDB" id="1748564at2759"/>
<sequence>MQHPTYIRDRSTSPSESPSNKLIKARSTTDLNAIAAANRMRETSQEPTFRTLADPRNASMTDLSKTGSRSPSERHPDLSAEVSALSDKLVSAIEHNGVLDEKLSETRRELEESKARIAKLEAEAKEHQERLSRGDLLTKKDAEDFNGKLATELAEEKRQRSLAQQEKRGIETELETLTASLFDEANKMVAAANMQRDAVEKKNNQLRDQIKDGEALIASQTEQMTELKVLMQQIGTEHRKELQSPRSSVGPASPGLKREDSDLARALEAMNLTPASGDNLEIAPTPATSLTHLLRPECRTDVPAYDDFKNLIEASRIRSHTPSHAPSRAGSGNYAGLNVMGLSFANNSNPNLAAAPASKTSSNPSIPGSFSPNADAKGPQALKDTRFFKRIMSEDIEPTLRLDLSPTISWLNRRSIIGALAESNLVVEPIPEASMKLYGKYTTCAICGESRKQNENPRTHQMRVREGEGATKWSICRLCLEKVRGVGDLIAYVRMIREGVVKCGDRKEEEEAWEELVKMRERLFWARMAGGVVPAFVPSNKGSPTASGGFLRRPSEEGAAYAKSPLGQHAPASGSESSSPSLHSAQQSRSGSPERTEEEKKLDAETTAQLQQGLDDSLTTFDNYKEKRASLADAGTKTPPATPPRPGHGPRNSSGSGINFPKISIPKMPDNFWNSQVNTLH</sequence>
<evidence type="ECO:0000313" key="5">
    <source>
        <dbReference type="EMBL" id="KPI44138.1"/>
    </source>
</evidence>
<name>A0A0N0NQP3_9EURO</name>
<feature type="region of interest" description="Disordered" evidence="3">
    <location>
        <begin position="237"/>
        <end position="258"/>
    </location>
</feature>
<dbReference type="RefSeq" id="XP_018004101.1">
    <property type="nucleotide sequence ID" value="XM_018146605.1"/>
</dbReference>
<dbReference type="GO" id="GO:0006887">
    <property type="term" value="P:exocytosis"/>
    <property type="evidence" value="ECO:0007669"/>
    <property type="project" value="TreeGrafter"/>
</dbReference>
<dbReference type="InterPro" id="IPR040351">
    <property type="entry name" value="RAB3IL/RAB3IP/Sec2"/>
</dbReference>
<feature type="domain" description="GDP/GTP exchange factor Sec2 N-terminal" evidence="4">
    <location>
        <begin position="99"/>
        <end position="234"/>
    </location>
</feature>
<dbReference type="Pfam" id="PF25555">
    <property type="entry name" value="RAB3A-like_C"/>
    <property type="match status" value="1"/>
</dbReference>
<feature type="region of interest" description="Disordered" evidence="3">
    <location>
        <begin position="557"/>
        <end position="663"/>
    </location>
</feature>
<dbReference type="Proteomes" id="UP000038010">
    <property type="component" value="Unassembled WGS sequence"/>
</dbReference>
<reference evidence="5 6" key="1">
    <citation type="submission" date="2015-06" db="EMBL/GenBank/DDBJ databases">
        <title>Draft genome of the ant-associated black yeast Phialophora attae CBS 131958.</title>
        <authorList>
            <person name="Moreno L.F."/>
            <person name="Stielow B.J."/>
            <person name="de Hoog S."/>
            <person name="Vicente V.A."/>
            <person name="Weiss V.A."/>
            <person name="de Vries M."/>
            <person name="Cruz L.M."/>
            <person name="Souza E.M."/>
        </authorList>
    </citation>
    <scope>NUCLEOTIDE SEQUENCE [LARGE SCALE GENOMIC DNA]</scope>
    <source>
        <strain evidence="5 6">CBS 131958</strain>
    </source>
</reference>
<feature type="compositionally biased region" description="Polar residues" evidence="3">
    <location>
        <begin position="359"/>
        <end position="372"/>
    </location>
</feature>
<dbReference type="GO" id="GO:0005085">
    <property type="term" value="F:guanyl-nucleotide exchange factor activity"/>
    <property type="evidence" value="ECO:0007669"/>
    <property type="project" value="InterPro"/>
</dbReference>
<feature type="compositionally biased region" description="Polar residues" evidence="3">
    <location>
        <begin position="12"/>
        <end position="31"/>
    </location>
</feature>
<evidence type="ECO:0000256" key="3">
    <source>
        <dbReference type="SAM" id="MobiDB-lite"/>
    </source>
</evidence>
<feature type="compositionally biased region" description="Polar residues" evidence="3">
    <location>
        <begin position="606"/>
        <end position="622"/>
    </location>
</feature>
<organism evidence="5 6">
    <name type="scientific">Cyphellophora attinorum</name>
    <dbReference type="NCBI Taxonomy" id="1664694"/>
    <lineage>
        <taxon>Eukaryota</taxon>
        <taxon>Fungi</taxon>
        <taxon>Dikarya</taxon>
        <taxon>Ascomycota</taxon>
        <taxon>Pezizomycotina</taxon>
        <taxon>Eurotiomycetes</taxon>
        <taxon>Chaetothyriomycetidae</taxon>
        <taxon>Chaetothyriales</taxon>
        <taxon>Cyphellophoraceae</taxon>
        <taxon>Cyphellophora</taxon>
    </lineage>
</organism>
<feature type="compositionally biased region" description="Low complexity" evidence="3">
    <location>
        <begin position="568"/>
        <end position="590"/>
    </location>
</feature>
<dbReference type="SUPFAM" id="SSF144284">
    <property type="entry name" value="Sec2 N-terminal region"/>
    <property type="match status" value="1"/>
</dbReference>
<feature type="compositionally biased region" description="Basic and acidic residues" evidence="3">
    <location>
        <begin position="1"/>
        <end position="11"/>
    </location>
</feature>
<dbReference type="Gene3D" id="6.10.140.910">
    <property type="match status" value="1"/>
</dbReference>
<dbReference type="GO" id="GO:0051286">
    <property type="term" value="C:cell tip"/>
    <property type="evidence" value="ECO:0007669"/>
    <property type="project" value="TreeGrafter"/>
</dbReference>
<dbReference type="STRING" id="1664694.A0A0N0NQP3"/>
<gene>
    <name evidence="5" type="ORF">AB675_6322</name>
</gene>
<dbReference type="Pfam" id="PF06428">
    <property type="entry name" value="Sec2p"/>
    <property type="match status" value="1"/>
</dbReference>
<feature type="region of interest" description="Disordered" evidence="3">
    <location>
        <begin position="1"/>
        <end position="78"/>
    </location>
</feature>
<evidence type="ECO:0000256" key="1">
    <source>
        <dbReference type="ARBA" id="ARBA00023054"/>
    </source>
</evidence>
<evidence type="ECO:0000313" key="6">
    <source>
        <dbReference type="Proteomes" id="UP000038010"/>
    </source>
</evidence>
<feature type="region of interest" description="Disordered" evidence="3">
    <location>
        <begin position="353"/>
        <end position="379"/>
    </location>
</feature>